<comment type="caution">
    <text evidence="2">The sequence shown here is derived from an EMBL/GenBank/DDBJ whole genome shotgun (WGS) entry which is preliminary data.</text>
</comment>
<evidence type="ECO:0000313" key="2">
    <source>
        <dbReference type="EMBL" id="GGM65582.1"/>
    </source>
</evidence>
<proteinExistence type="predicted"/>
<feature type="transmembrane region" description="Helical" evidence="1">
    <location>
        <begin position="44"/>
        <end position="63"/>
    </location>
</feature>
<reference evidence="2" key="2">
    <citation type="submission" date="2020-09" db="EMBL/GenBank/DDBJ databases">
        <authorList>
            <person name="Sun Q."/>
            <person name="Zhou Y."/>
        </authorList>
    </citation>
    <scope>NUCLEOTIDE SEQUENCE</scope>
    <source>
        <strain evidence="2">CGMCC 4.7312</strain>
    </source>
</reference>
<accession>A0A917U8M1</accession>
<name>A0A917U8M1_9ACTN</name>
<sequence>MIKACCVDRSWPATYSWPIAEQKERHRDPHQLPDPYGVTMRRKLLSVLTALALAAGGVVAVPAKPASAAIDWATIAAVYGYVQKAYGYWKALQGFLNSGGSSGLSLEQATHMIISEIQASRNEIVTHMTSIATADVRACTIHHVIEFADIERFNNQILQQWAQDATSCVTRISTVYTSLPANSYAAWNDLGAALGVVGPIALIARTRAGFGTDGLTDLLVQAFQRVAATFPVNCAVTPDGYNYPDEQWPSYPIYIFTSYQCYSAGAHQIPGAGASSGGGAWWQQHVYLDQNCRCASSHPDYTNIGGQNLIAATEARTARGIALDALEKLRRP</sequence>
<keyword evidence="1" id="KW-1133">Transmembrane helix</keyword>
<dbReference type="EMBL" id="BMNB01000047">
    <property type="protein sequence ID" value="GGM65582.1"/>
    <property type="molecule type" value="Genomic_DNA"/>
</dbReference>
<evidence type="ECO:0000313" key="3">
    <source>
        <dbReference type="Proteomes" id="UP000608890"/>
    </source>
</evidence>
<keyword evidence="1" id="KW-0812">Transmembrane</keyword>
<organism evidence="2 3">
    <name type="scientific">Micromonospora sonchi</name>
    <dbReference type="NCBI Taxonomy" id="1763543"/>
    <lineage>
        <taxon>Bacteria</taxon>
        <taxon>Bacillati</taxon>
        <taxon>Actinomycetota</taxon>
        <taxon>Actinomycetes</taxon>
        <taxon>Micromonosporales</taxon>
        <taxon>Micromonosporaceae</taxon>
        <taxon>Micromonospora</taxon>
    </lineage>
</organism>
<reference evidence="2" key="1">
    <citation type="journal article" date="2014" name="Int. J. Syst. Evol. Microbiol.">
        <title>Complete genome sequence of Corynebacterium casei LMG S-19264T (=DSM 44701T), isolated from a smear-ripened cheese.</title>
        <authorList>
            <consortium name="US DOE Joint Genome Institute (JGI-PGF)"/>
            <person name="Walter F."/>
            <person name="Albersmeier A."/>
            <person name="Kalinowski J."/>
            <person name="Ruckert C."/>
        </authorList>
    </citation>
    <scope>NUCLEOTIDE SEQUENCE</scope>
    <source>
        <strain evidence="2">CGMCC 4.7312</strain>
    </source>
</reference>
<evidence type="ECO:0000256" key="1">
    <source>
        <dbReference type="SAM" id="Phobius"/>
    </source>
</evidence>
<gene>
    <name evidence="2" type="ORF">GCM10011608_58500</name>
</gene>
<dbReference type="AlphaFoldDB" id="A0A917U8M1"/>
<dbReference type="Proteomes" id="UP000608890">
    <property type="component" value="Unassembled WGS sequence"/>
</dbReference>
<keyword evidence="1" id="KW-0472">Membrane</keyword>
<keyword evidence="3" id="KW-1185">Reference proteome</keyword>
<protein>
    <submittedName>
        <fullName evidence="2">Uncharacterized protein</fullName>
    </submittedName>
</protein>